<dbReference type="RefSeq" id="WP_289505324.1">
    <property type="nucleotide sequence ID" value="NZ_CP116805.1"/>
</dbReference>
<evidence type="ECO:0000313" key="9">
    <source>
        <dbReference type="Proteomes" id="UP001217500"/>
    </source>
</evidence>
<reference evidence="8" key="1">
    <citation type="submission" date="2023-01" db="EMBL/GenBank/DDBJ databases">
        <title>The genome sequence of Kordiimonadaceae bacterium 6D33.</title>
        <authorList>
            <person name="Liu Y."/>
        </authorList>
    </citation>
    <scope>NUCLEOTIDE SEQUENCE</scope>
    <source>
        <strain evidence="8">6D33</strain>
    </source>
</reference>
<evidence type="ECO:0000256" key="7">
    <source>
        <dbReference type="SAM" id="Phobius"/>
    </source>
</evidence>
<evidence type="ECO:0000256" key="5">
    <source>
        <dbReference type="ARBA" id="ARBA00023172"/>
    </source>
</evidence>
<dbReference type="KEGG" id="gso:PH603_06985"/>
<feature type="transmembrane region" description="Helical" evidence="7">
    <location>
        <begin position="6"/>
        <end position="26"/>
    </location>
</feature>
<dbReference type="GO" id="GO:0006310">
    <property type="term" value="P:DNA recombination"/>
    <property type="evidence" value="ECO:0007669"/>
    <property type="project" value="UniProtKB-KW"/>
</dbReference>
<protein>
    <recommendedName>
        <fullName evidence="3">DNA recombination protein RmuC homolog</fullName>
    </recommendedName>
</protein>
<dbReference type="InterPro" id="IPR003798">
    <property type="entry name" value="DNA_recombination_RmuC"/>
</dbReference>
<dbReference type="PANTHER" id="PTHR30563:SF0">
    <property type="entry name" value="DNA RECOMBINATION PROTEIN RMUC"/>
    <property type="match status" value="1"/>
</dbReference>
<evidence type="ECO:0000256" key="2">
    <source>
        <dbReference type="ARBA" id="ARBA00009840"/>
    </source>
</evidence>
<dbReference type="AlphaFoldDB" id="A0AAE9XW87"/>
<evidence type="ECO:0000256" key="6">
    <source>
        <dbReference type="SAM" id="Coils"/>
    </source>
</evidence>
<dbReference type="SUPFAM" id="SSF58113">
    <property type="entry name" value="Apolipoprotein A-I"/>
    <property type="match status" value="1"/>
</dbReference>
<feature type="coiled-coil region" evidence="6">
    <location>
        <begin position="67"/>
        <end position="130"/>
    </location>
</feature>
<dbReference type="EMBL" id="CP116805">
    <property type="protein sequence ID" value="WCL55503.1"/>
    <property type="molecule type" value="Genomic_DNA"/>
</dbReference>
<proteinExistence type="inferred from homology"/>
<keyword evidence="4 6" id="KW-0175">Coiled coil</keyword>
<comment type="function">
    <text evidence="1">Involved in DNA recombination.</text>
</comment>
<dbReference type="Proteomes" id="UP001217500">
    <property type="component" value="Chromosome"/>
</dbReference>
<sequence>MSITELLPIVTGGLVVLLLLLLVAVIRKLSNLGEQVADAGDPAALIRLDTRLTDMGAQADRREAAIRDEFRANRDEISKAVANLAEQIRRMGAEANQAQTDFRDKLDQKMAELRTENSAKLEEMRKTVDEKLQTTLERRLSESFKTVSERLEAVHAGLGEMQKLATGVGDLKRVLTNVKSRGTFGEVQLELLIHDFLTPDQFLANFDCGKRSGGERVEFGIKVPGTAQDVFLPVDAKFPTEDYERLLAAVEVGDKDAIDAAGTAIERAIRRFAKDIADKYINPPYTTDWAILFVPTEGLYAEVLRRPGLFEALQRDLKVTVAGPTNFQVLLSTFRMQFKQVALAERASEVWQVLGAVKGEFERYGEQVGALTKSLSAAQNHVEKLDVRRRQMLRALKGVETLEEGQAAALLGSHDENE</sequence>
<dbReference type="PANTHER" id="PTHR30563">
    <property type="entry name" value="DNA RECOMBINATION PROTEIN RMUC"/>
    <property type="match status" value="1"/>
</dbReference>
<evidence type="ECO:0000313" key="8">
    <source>
        <dbReference type="EMBL" id="WCL55503.1"/>
    </source>
</evidence>
<keyword evidence="5" id="KW-0233">DNA recombination</keyword>
<dbReference type="Gene3D" id="1.20.120.20">
    <property type="entry name" value="Apolipoprotein"/>
    <property type="match status" value="1"/>
</dbReference>
<accession>A0AAE9XW87</accession>
<name>A0AAE9XW87_9PROT</name>
<dbReference type="Pfam" id="PF02646">
    <property type="entry name" value="RmuC"/>
    <property type="match status" value="1"/>
</dbReference>
<comment type="similarity">
    <text evidence="2">Belongs to the RmuC family.</text>
</comment>
<keyword evidence="9" id="KW-1185">Reference proteome</keyword>
<evidence type="ECO:0000256" key="1">
    <source>
        <dbReference type="ARBA" id="ARBA00003416"/>
    </source>
</evidence>
<gene>
    <name evidence="8" type="primary">rmuC</name>
    <name evidence="8" type="ORF">PH603_06985</name>
</gene>
<organism evidence="8 9">
    <name type="scientific">Gimibacter soli</name>
    <dbReference type="NCBI Taxonomy" id="3024400"/>
    <lineage>
        <taxon>Bacteria</taxon>
        <taxon>Pseudomonadati</taxon>
        <taxon>Pseudomonadota</taxon>
        <taxon>Alphaproteobacteria</taxon>
        <taxon>Kordiimonadales</taxon>
        <taxon>Temperatibacteraceae</taxon>
        <taxon>Gimibacter</taxon>
    </lineage>
</organism>
<keyword evidence="7" id="KW-0812">Transmembrane</keyword>
<evidence type="ECO:0000256" key="3">
    <source>
        <dbReference type="ARBA" id="ARBA00021840"/>
    </source>
</evidence>
<keyword evidence="7" id="KW-0472">Membrane</keyword>
<keyword evidence="7" id="KW-1133">Transmembrane helix</keyword>
<evidence type="ECO:0000256" key="4">
    <source>
        <dbReference type="ARBA" id="ARBA00023054"/>
    </source>
</evidence>